<reference evidence="5" key="1">
    <citation type="journal article" date="2017" name="bioRxiv">
        <title>Comparative analysis of the genomes of Stylophora pistillata and Acropora digitifera provides evidence for extensive differences between species of corals.</title>
        <authorList>
            <person name="Voolstra C.R."/>
            <person name="Li Y."/>
            <person name="Liew Y.J."/>
            <person name="Baumgarten S."/>
            <person name="Zoccola D."/>
            <person name="Flot J.-F."/>
            <person name="Tambutte S."/>
            <person name="Allemand D."/>
            <person name="Aranda M."/>
        </authorList>
    </citation>
    <scope>NUCLEOTIDE SEQUENCE [LARGE SCALE GENOMIC DNA]</scope>
</reference>
<sequence>MARKIVGAALVLVVLCVSGEAEAYLCSKKLDIVIAADVSGSMNDNQFRQLQTFLSTLVDNIKISKTNGARVIVFAFDDQINSLTSSFSDRVTRVRSEIKRQINSLQFTAGATVINTAIEEAKNLLSSANRDNAQKVVVFVTDGVNFGGTDSLVLPAQELRNVSTFNARVIGLGIGEAGSVNVLGLRVLTGRNDRDLILTFETSSGGKCCEDDDDDDGDDRKRRRRDDDEDECDDRRRRRRRRDDDDDDDDDDGGCSSGVSNELKKVINLICHG</sequence>
<evidence type="ECO:0000313" key="5">
    <source>
        <dbReference type="Proteomes" id="UP000225706"/>
    </source>
</evidence>
<keyword evidence="5" id="KW-1185">Reference proteome</keyword>
<dbReference type="InterPro" id="IPR002035">
    <property type="entry name" value="VWF_A"/>
</dbReference>
<accession>A0A2B4SV97</accession>
<dbReference type="CDD" id="cd00198">
    <property type="entry name" value="vWFA"/>
    <property type="match status" value="1"/>
</dbReference>
<dbReference type="STRING" id="50429.A0A2B4SV97"/>
<evidence type="ECO:0000313" key="4">
    <source>
        <dbReference type="EMBL" id="PFX34594.1"/>
    </source>
</evidence>
<feature type="compositionally biased region" description="Acidic residues" evidence="1">
    <location>
        <begin position="244"/>
        <end position="253"/>
    </location>
</feature>
<dbReference type="SUPFAM" id="SSF53300">
    <property type="entry name" value="vWA-like"/>
    <property type="match status" value="1"/>
</dbReference>
<dbReference type="Proteomes" id="UP000225706">
    <property type="component" value="Unassembled WGS sequence"/>
</dbReference>
<dbReference type="SMART" id="SM00327">
    <property type="entry name" value="VWA"/>
    <property type="match status" value="1"/>
</dbReference>
<dbReference type="InterPro" id="IPR036465">
    <property type="entry name" value="vWFA_dom_sf"/>
</dbReference>
<feature type="region of interest" description="Disordered" evidence="1">
    <location>
        <begin position="208"/>
        <end position="259"/>
    </location>
</feature>
<keyword evidence="2" id="KW-0732">Signal</keyword>
<dbReference type="Pfam" id="PF00092">
    <property type="entry name" value="VWA"/>
    <property type="match status" value="1"/>
</dbReference>
<evidence type="ECO:0000256" key="1">
    <source>
        <dbReference type="SAM" id="MobiDB-lite"/>
    </source>
</evidence>
<feature type="chain" id="PRO_5011976197" evidence="2">
    <location>
        <begin position="24"/>
        <end position="273"/>
    </location>
</feature>
<organism evidence="4 5">
    <name type="scientific">Stylophora pistillata</name>
    <name type="common">Smooth cauliflower coral</name>
    <dbReference type="NCBI Taxonomy" id="50429"/>
    <lineage>
        <taxon>Eukaryota</taxon>
        <taxon>Metazoa</taxon>
        <taxon>Cnidaria</taxon>
        <taxon>Anthozoa</taxon>
        <taxon>Hexacorallia</taxon>
        <taxon>Scleractinia</taxon>
        <taxon>Astrocoeniina</taxon>
        <taxon>Pocilloporidae</taxon>
        <taxon>Stylophora</taxon>
    </lineage>
</organism>
<dbReference type="EMBL" id="LSMT01000003">
    <property type="protein sequence ID" value="PFX34594.1"/>
    <property type="molecule type" value="Genomic_DNA"/>
</dbReference>
<proteinExistence type="predicted"/>
<dbReference type="PANTHER" id="PTHR24020">
    <property type="entry name" value="COLLAGEN ALPHA"/>
    <property type="match status" value="1"/>
</dbReference>
<dbReference type="Gene3D" id="3.40.50.410">
    <property type="entry name" value="von Willebrand factor, type A domain"/>
    <property type="match status" value="1"/>
</dbReference>
<feature type="domain" description="VWFA" evidence="3">
    <location>
        <begin position="31"/>
        <end position="204"/>
    </location>
</feature>
<comment type="caution">
    <text evidence="4">The sequence shown here is derived from an EMBL/GenBank/DDBJ whole genome shotgun (WGS) entry which is preliminary data.</text>
</comment>
<dbReference type="PANTHER" id="PTHR24020:SF20">
    <property type="entry name" value="PH DOMAIN-CONTAINING PROTEIN"/>
    <property type="match status" value="1"/>
</dbReference>
<dbReference type="InterPro" id="IPR050525">
    <property type="entry name" value="ECM_Assembly_Org"/>
</dbReference>
<dbReference type="AlphaFoldDB" id="A0A2B4SV97"/>
<protein>
    <submittedName>
        <fullName evidence="4">Matrilin-3</fullName>
    </submittedName>
</protein>
<feature type="signal peptide" evidence="2">
    <location>
        <begin position="1"/>
        <end position="23"/>
    </location>
</feature>
<dbReference type="OrthoDB" id="6132182at2759"/>
<evidence type="ECO:0000256" key="2">
    <source>
        <dbReference type="SAM" id="SignalP"/>
    </source>
</evidence>
<gene>
    <name evidence="4" type="primary">MATN3</name>
    <name evidence="4" type="ORF">AWC38_SpisGene477</name>
</gene>
<evidence type="ECO:0000259" key="3">
    <source>
        <dbReference type="PROSITE" id="PS50234"/>
    </source>
</evidence>
<name>A0A2B4SV97_STYPI</name>
<dbReference type="PROSITE" id="PS50234">
    <property type="entry name" value="VWFA"/>
    <property type="match status" value="1"/>
</dbReference>